<feature type="compositionally biased region" description="Basic residues" evidence="1">
    <location>
        <begin position="1"/>
        <end position="16"/>
    </location>
</feature>
<feature type="compositionally biased region" description="Pro residues" evidence="1">
    <location>
        <begin position="335"/>
        <end position="356"/>
    </location>
</feature>
<accession>A0A6P5LBS8</accession>
<dbReference type="RefSeq" id="XP_020854189.1">
    <property type="nucleotide sequence ID" value="XM_020998530.1"/>
</dbReference>
<dbReference type="Proteomes" id="UP000515140">
    <property type="component" value="Unplaced"/>
</dbReference>
<dbReference type="AlphaFoldDB" id="A0A6P5LBS8"/>
<evidence type="ECO:0000256" key="1">
    <source>
        <dbReference type="SAM" id="MobiDB-lite"/>
    </source>
</evidence>
<feature type="region of interest" description="Disordered" evidence="1">
    <location>
        <begin position="246"/>
        <end position="276"/>
    </location>
</feature>
<reference evidence="3" key="1">
    <citation type="submission" date="2025-08" db="UniProtKB">
        <authorList>
            <consortium name="RefSeq"/>
        </authorList>
    </citation>
    <scope>IDENTIFICATION</scope>
    <source>
        <tissue evidence="3">Spleen</tissue>
    </source>
</reference>
<feature type="region of interest" description="Disordered" evidence="1">
    <location>
        <begin position="331"/>
        <end position="356"/>
    </location>
</feature>
<gene>
    <name evidence="3" type="primary">LOC110216670</name>
</gene>
<keyword evidence="2" id="KW-1185">Reference proteome</keyword>
<feature type="compositionally biased region" description="Low complexity" evidence="1">
    <location>
        <begin position="171"/>
        <end position="190"/>
    </location>
</feature>
<protein>
    <submittedName>
        <fullName evidence="3">Basic proline-rich protein-like</fullName>
    </submittedName>
</protein>
<dbReference type="InParanoid" id="A0A6P5LBS8"/>
<evidence type="ECO:0000313" key="2">
    <source>
        <dbReference type="Proteomes" id="UP000515140"/>
    </source>
</evidence>
<feature type="region of interest" description="Disordered" evidence="1">
    <location>
        <begin position="166"/>
        <end position="202"/>
    </location>
</feature>
<organism evidence="2 3">
    <name type="scientific">Phascolarctos cinereus</name>
    <name type="common">Koala</name>
    <dbReference type="NCBI Taxonomy" id="38626"/>
    <lineage>
        <taxon>Eukaryota</taxon>
        <taxon>Metazoa</taxon>
        <taxon>Chordata</taxon>
        <taxon>Craniata</taxon>
        <taxon>Vertebrata</taxon>
        <taxon>Euteleostomi</taxon>
        <taxon>Mammalia</taxon>
        <taxon>Metatheria</taxon>
        <taxon>Diprotodontia</taxon>
        <taxon>Phascolarctidae</taxon>
        <taxon>Phascolarctos</taxon>
    </lineage>
</organism>
<evidence type="ECO:0000313" key="3">
    <source>
        <dbReference type="RefSeq" id="XP_020854189.1"/>
    </source>
</evidence>
<dbReference type="KEGG" id="pcw:110216670"/>
<sequence>MIPKRRSSSKSHRVRSPARGLRCGSTAKGAALRQRMGGRSPPPPRERETQLSSCPQGEAPSPSRSLPRPPIGGDRTHRLTGDVSLGGLNGTRVLEGPSIPSPCPGARGYSAHPPLVPYVTIHPVGLVVPGASQRALLLANFSSVLPPHTRNPFRRWLPQNRAEQIPIPHNRSPAAPSASTPSQPRAPRPSGHSPSPLTRRPRVCWTPGLSVPSPAFRLLQHPEAQPPFLHGPGVWERQPVLEHGCTGFPELQLPRRTGQGPGAELPDPPPEHGGQARVPYLPRLWAPAARILRPLASLWLCARGRCAPESRFLFGPRATARSASRHVASAALLPAAPPPPSPSSPLPASLPPPAAA</sequence>
<feature type="region of interest" description="Disordered" evidence="1">
    <location>
        <begin position="1"/>
        <end position="90"/>
    </location>
</feature>
<name>A0A6P5LBS8_PHACI</name>
<dbReference type="GeneID" id="110216670"/>
<proteinExistence type="predicted"/>